<evidence type="ECO:0000313" key="2">
    <source>
        <dbReference type="EMBL" id="BBD97345.1"/>
    </source>
</evidence>
<evidence type="ECO:0000313" key="3">
    <source>
        <dbReference type="Proteomes" id="UP000279959"/>
    </source>
</evidence>
<dbReference type="Proteomes" id="UP000279959">
    <property type="component" value="Chromosome"/>
</dbReference>
<feature type="domain" description="RadC-like JAB" evidence="1">
    <location>
        <begin position="50"/>
        <end position="98"/>
    </location>
</feature>
<dbReference type="Pfam" id="PF04002">
    <property type="entry name" value="RadC"/>
    <property type="match status" value="1"/>
</dbReference>
<dbReference type="KEGG" id="sami:SAMIE_1008460"/>
<evidence type="ECO:0000259" key="1">
    <source>
        <dbReference type="Pfam" id="PF04002"/>
    </source>
</evidence>
<organism evidence="2 3">
    <name type="scientific">Sphingobium amiense</name>
    <dbReference type="NCBI Taxonomy" id="135719"/>
    <lineage>
        <taxon>Bacteria</taxon>
        <taxon>Pseudomonadati</taxon>
        <taxon>Pseudomonadota</taxon>
        <taxon>Alphaproteobacteria</taxon>
        <taxon>Sphingomonadales</taxon>
        <taxon>Sphingomonadaceae</taxon>
        <taxon>Sphingobium</taxon>
    </lineage>
</organism>
<dbReference type="AlphaFoldDB" id="A0A494WA64"/>
<proteinExistence type="predicted"/>
<reference evidence="2 3" key="1">
    <citation type="submission" date="2018-05" db="EMBL/GenBank/DDBJ databases">
        <title>Complete Genome Sequence of the Nonylphenol-Degrading Bacterium Sphingobium amiense DSM 16289T.</title>
        <authorList>
            <person name="Ootsuka M."/>
            <person name="Nishizawa T."/>
            <person name="Ohta H."/>
        </authorList>
    </citation>
    <scope>NUCLEOTIDE SEQUENCE [LARGE SCALE GENOMIC DNA]</scope>
    <source>
        <strain evidence="2 3">DSM 16289</strain>
    </source>
</reference>
<dbReference type="RefSeq" id="WP_232037369.1">
    <property type="nucleotide sequence ID" value="NZ_AP018664.1"/>
</dbReference>
<sequence length="100" mass="11154">MQVPDPHPMLAVLDAAWRPQRMVPLDAGWQGALMRLMMDEESWVAIIQRRASTLSPAPRAADLMLTRSLFRSLHPLGIGLADHVIEAGHDRFSFRTAGLL</sequence>
<name>A0A494WA64_9SPHN</name>
<gene>
    <name evidence="2" type="ORF">SAMIE_1008460</name>
</gene>
<accession>A0A494WA64</accession>
<dbReference type="InterPro" id="IPR025657">
    <property type="entry name" value="RadC_JAB"/>
</dbReference>
<dbReference type="EMBL" id="AP018664">
    <property type="protein sequence ID" value="BBD97345.1"/>
    <property type="molecule type" value="Genomic_DNA"/>
</dbReference>
<protein>
    <recommendedName>
        <fullName evidence="1">RadC-like JAB domain-containing protein</fullName>
    </recommendedName>
</protein>
<keyword evidence="3" id="KW-1185">Reference proteome</keyword>
<dbReference type="Gene3D" id="3.40.140.10">
    <property type="entry name" value="Cytidine Deaminase, domain 2"/>
    <property type="match status" value="1"/>
</dbReference>